<comment type="caution">
    <text evidence="3">The sequence shown here is derived from an EMBL/GenBank/DDBJ whole genome shotgun (WGS) entry which is preliminary data.</text>
</comment>
<dbReference type="Gene3D" id="3.30.470.30">
    <property type="entry name" value="DNA ligase/mRNA capping enzyme"/>
    <property type="match status" value="1"/>
</dbReference>
<dbReference type="GO" id="GO:0005524">
    <property type="term" value="F:ATP binding"/>
    <property type="evidence" value="ECO:0007669"/>
    <property type="project" value="InterPro"/>
</dbReference>
<evidence type="ECO:0000313" key="4">
    <source>
        <dbReference type="Proteomes" id="UP000095759"/>
    </source>
</evidence>
<protein>
    <recommendedName>
        <fullName evidence="2">ATP-dependent DNA ligase family profile domain-containing protein</fullName>
    </recommendedName>
</protein>
<gene>
    <name evidence="3" type="ORF">AS594_35455</name>
</gene>
<dbReference type="Pfam" id="PF01068">
    <property type="entry name" value="DNA_ligase_A_M"/>
    <property type="match status" value="1"/>
</dbReference>
<sequence length="115" mass="12426">MAYEQKLDGHRALLFTAAGAGGVVLVQTRRGALVQDRWPDLVAAAEAQLPHGLVLDGELVVWNTEAGRLSFEALQRRAATRARGAAGLAAMPVTLRPPKARQPLHRCRSATRESH</sequence>
<dbReference type="AlphaFoldDB" id="A0A1E5PHK2"/>
<organism evidence="3 4">
    <name type="scientific">Streptomyces agglomeratus</name>
    <dbReference type="NCBI Taxonomy" id="285458"/>
    <lineage>
        <taxon>Bacteria</taxon>
        <taxon>Bacillati</taxon>
        <taxon>Actinomycetota</taxon>
        <taxon>Actinomycetes</taxon>
        <taxon>Kitasatosporales</taxon>
        <taxon>Streptomycetaceae</taxon>
        <taxon>Streptomyces</taxon>
    </lineage>
</organism>
<name>A0A1E5PHK2_9ACTN</name>
<evidence type="ECO:0000256" key="1">
    <source>
        <dbReference type="SAM" id="MobiDB-lite"/>
    </source>
</evidence>
<dbReference type="GO" id="GO:0006281">
    <property type="term" value="P:DNA repair"/>
    <property type="evidence" value="ECO:0007669"/>
    <property type="project" value="InterPro"/>
</dbReference>
<dbReference type="RefSeq" id="WP_069931514.1">
    <property type="nucleotide sequence ID" value="NZ_MEHI01000006.1"/>
</dbReference>
<evidence type="ECO:0000259" key="2">
    <source>
        <dbReference type="Pfam" id="PF01068"/>
    </source>
</evidence>
<proteinExistence type="predicted"/>
<evidence type="ECO:0000313" key="3">
    <source>
        <dbReference type="EMBL" id="OEJ28935.1"/>
    </source>
</evidence>
<dbReference type="EMBL" id="MEHJ01000001">
    <property type="protein sequence ID" value="OEJ28935.1"/>
    <property type="molecule type" value="Genomic_DNA"/>
</dbReference>
<dbReference type="InterPro" id="IPR012310">
    <property type="entry name" value="DNA_ligase_ATP-dep_cent"/>
</dbReference>
<keyword evidence="4" id="KW-1185">Reference proteome</keyword>
<feature type="compositionally biased region" description="Basic residues" evidence="1">
    <location>
        <begin position="98"/>
        <end position="109"/>
    </location>
</feature>
<dbReference type="GO" id="GO:0003910">
    <property type="term" value="F:DNA ligase (ATP) activity"/>
    <property type="evidence" value="ECO:0007669"/>
    <property type="project" value="InterPro"/>
</dbReference>
<accession>A0A1E5PHK2</accession>
<feature type="region of interest" description="Disordered" evidence="1">
    <location>
        <begin position="89"/>
        <end position="115"/>
    </location>
</feature>
<reference evidence="3 4" key="1">
    <citation type="submission" date="2016-08" db="EMBL/GenBank/DDBJ databases">
        <title>Complete genome sequence of Streptomyces agglomeratus strain 6-3-2, a novel anti-MRSA actinomycete isolated from Wuli of Tebit, China.</title>
        <authorList>
            <person name="Chen X."/>
        </authorList>
    </citation>
    <scope>NUCLEOTIDE SEQUENCE [LARGE SCALE GENOMIC DNA]</scope>
    <source>
        <strain evidence="3 4">6-3-2</strain>
    </source>
</reference>
<dbReference type="Proteomes" id="UP000095759">
    <property type="component" value="Unassembled WGS sequence"/>
</dbReference>
<feature type="domain" description="ATP-dependent DNA ligase family profile" evidence="2">
    <location>
        <begin position="2"/>
        <end position="81"/>
    </location>
</feature>
<dbReference type="GO" id="GO:0006310">
    <property type="term" value="P:DNA recombination"/>
    <property type="evidence" value="ECO:0007669"/>
    <property type="project" value="InterPro"/>
</dbReference>
<dbReference type="SUPFAM" id="SSF56091">
    <property type="entry name" value="DNA ligase/mRNA capping enzyme, catalytic domain"/>
    <property type="match status" value="1"/>
</dbReference>